<keyword evidence="1" id="KW-0812">Transmembrane</keyword>
<dbReference type="PANTHER" id="PTHR36124:SF1">
    <property type="entry name" value="ER-BOUND OXYGENASE MPAB_MPAB'_RUBBER OXYGENASE CATALYTIC DOMAIN-CONTAINING PROTEIN"/>
    <property type="match status" value="1"/>
</dbReference>
<dbReference type="Proteomes" id="UP000039046">
    <property type="component" value="Unassembled WGS sequence"/>
</dbReference>
<dbReference type="GO" id="GO:0016491">
    <property type="term" value="F:oxidoreductase activity"/>
    <property type="evidence" value="ECO:0007669"/>
    <property type="project" value="InterPro"/>
</dbReference>
<evidence type="ECO:0008006" key="4">
    <source>
        <dbReference type="Google" id="ProtNLM"/>
    </source>
</evidence>
<keyword evidence="3" id="KW-1185">Reference proteome</keyword>
<sequence length="171" mass="19532">MSLSSAFAFLWPEPNATLTSRLPFAALVLMGYMALCSSLRFKRVESMQKRLGFQSRDSLSRMTNTQARDIVHSAASYEFPLFYDLALRVALFRTYTVDNIGKLLMSASDLNKQTTAAKRYEDTEVIFTCFFKFAPNSVHLHKAVARMNFLHQSYIKSGKILNKDLLYVLYA</sequence>
<organism evidence="2 3">
    <name type="scientific">[Torrubiella] hemipterigena</name>
    <dbReference type="NCBI Taxonomy" id="1531966"/>
    <lineage>
        <taxon>Eukaryota</taxon>
        <taxon>Fungi</taxon>
        <taxon>Dikarya</taxon>
        <taxon>Ascomycota</taxon>
        <taxon>Pezizomycotina</taxon>
        <taxon>Sordariomycetes</taxon>
        <taxon>Hypocreomycetidae</taxon>
        <taxon>Hypocreales</taxon>
        <taxon>Clavicipitaceae</taxon>
        <taxon>Clavicipitaceae incertae sedis</taxon>
        <taxon>'Torrubiella' clade</taxon>
    </lineage>
</organism>
<evidence type="ECO:0000313" key="2">
    <source>
        <dbReference type="EMBL" id="CEJ81974.1"/>
    </source>
</evidence>
<dbReference type="InterPro" id="IPR046366">
    <property type="entry name" value="MPAB"/>
</dbReference>
<dbReference type="OrthoDB" id="545169at2759"/>
<evidence type="ECO:0000313" key="3">
    <source>
        <dbReference type="Proteomes" id="UP000039046"/>
    </source>
</evidence>
<gene>
    <name evidence="2" type="ORF">VHEMI02070</name>
</gene>
<proteinExistence type="predicted"/>
<name>A0A0A1T9D1_9HYPO</name>
<keyword evidence="1" id="KW-1133">Transmembrane helix</keyword>
<protein>
    <recommendedName>
        <fullName evidence="4">ER-bound oxygenase mpaB/mpaB'/Rubber oxygenase catalytic domain-containing protein</fullName>
    </recommendedName>
</protein>
<dbReference type="STRING" id="1531966.A0A0A1T9D1"/>
<reference evidence="2 3" key="1">
    <citation type="journal article" date="2015" name="Genome Announc.">
        <title>Draft Genome Sequence and Gene Annotation of the Entomopathogenic Fungus Verticillium hemipterigenum.</title>
        <authorList>
            <person name="Horn F."/>
            <person name="Habel A."/>
            <person name="Scharf D.H."/>
            <person name="Dworschak J."/>
            <person name="Brakhage A.A."/>
            <person name="Guthke R."/>
            <person name="Hertweck C."/>
            <person name="Linde J."/>
        </authorList>
    </citation>
    <scope>NUCLEOTIDE SEQUENCE [LARGE SCALE GENOMIC DNA]</scope>
</reference>
<dbReference type="AlphaFoldDB" id="A0A0A1T9D1"/>
<feature type="transmembrane region" description="Helical" evidence="1">
    <location>
        <begin position="20"/>
        <end position="41"/>
    </location>
</feature>
<accession>A0A0A1T9D1</accession>
<evidence type="ECO:0000256" key="1">
    <source>
        <dbReference type="SAM" id="Phobius"/>
    </source>
</evidence>
<dbReference type="PANTHER" id="PTHR36124">
    <property type="match status" value="1"/>
</dbReference>
<dbReference type="HOGENOM" id="CLU_1563981_0_0_1"/>
<dbReference type="EMBL" id="CDHN01000001">
    <property type="protein sequence ID" value="CEJ81974.1"/>
    <property type="molecule type" value="Genomic_DNA"/>
</dbReference>
<keyword evidence="1" id="KW-0472">Membrane</keyword>